<reference evidence="4 5" key="1">
    <citation type="journal article" date="2018" name="Gigascience">
        <title>Genomes of trombidid mites reveal novel predicted allergens and laterally-transferred genes associated with secondary metabolism.</title>
        <authorList>
            <person name="Dong X."/>
            <person name="Chaisiri K."/>
            <person name="Xia D."/>
            <person name="Armstrong S.D."/>
            <person name="Fang Y."/>
            <person name="Donnelly M.J."/>
            <person name="Kadowaki T."/>
            <person name="McGarry J.W."/>
            <person name="Darby A.C."/>
            <person name="Makepeace B.L."/>
        </authorList>
    </citation>
    <scope>NUCLEOTIDE SEQUENCE [LARGE SCALE GENOMIC DNA]</scope>
    <source>
        <strain evidence="4">UoL-UT</strain>
    </source>
</reference>
<name>A0A443RZI6_9ACAR</name>
<dbReference type="GO" id="GO:0005737">
    <property type="term" value="C:cytoplasm"/>
    <property type="evidence" value="ECO:0007669"/>
    <property type="project" value="TreeGrafter"/>
</dbReference>
<dbReference type="PANTHER" id="PTHR14167:SF116">
    <property type="entry name" value="CAP, ISOFORM AC"/>
    <property type="match status" value="1"/>
</dbReference>
<feature type="non-terminal residue" evidence="4">
    <location>
        <position position="115"/>
    </location>
</feature>
<accession>A0A443RZI6</accession>
<organism evidence="4 5">
    <name type="scientific">Leptotrombidium deliense</name>
    <dbReference type="NCBI Taxonomy" id="299467"/>
    <lineage>
        <taxon>Eukaryota</taxon>
        <taxon>Metazoa</taxon>
        <taxon>Ecdysozoa</taxon>
        <taxon>Arthropoda</taxon>
        <taxon>Chelicerata</taxon>
        <taxon>Arachnida</taxon>
        <taxon>Acari</taxon>
        <taxon>Acariformes</taxon>
        <taxon>Trombidiformes</taxon>
        <taxon>Prostigmata</taxon>
        <taxon>Anystina</taxon>
        <taxon>Parasitengona</taxon>
        <taxon>Trombiculoidea</taxon>
        <taxon>Trombiculidae</taxon>
        <taxon>Leptotrombidium</taxon>
    </lineage>
</organism>
<dbReference type="Gene3D" id="2.30.30.40">
    <property type="entry name" value="SH3 Domains"/>
    <property type="match status" value="2"/>
</dbReference>
<dbReference type="SMART" id="SM00326">
    <property type="entry name" value="SH3"/>
    <property type="match status" value="2"/>
</dbReference>
<dbReference type="PROSITE" id="PS50002">
    <property type="entry name" value="SH3"/>
    <property type="match status" value="2"/>
</dbReference>
<evidence type="ECO:0000313" key="5">
    <source>
        <dbReference type="Proteomes" id="UP000288716"/>
    </source>
</evidence>
<evidence type="ECO:0000256" key="2">
    <source>
        <dbReference type="PROSITE-ProRule" id="PRU00192"/>
    </source>
</evidence>
<dbReference type="OrthoDB" id="27823at2759"/>
<dbReference type="EMBL" id="NCKV01016125">
    <property type="protein sequence ID" value="RWS20681.1"/>
    <property type="molecule type" value="Genomic_DNA"/>
</dbReference>
<feature type="domain" description="SH3" evidence="3">
    <location>
        <begin position="1"/>
        <end position="60"/>
    </location>
</feature>
<dbReference type="STRING" id="299467.A0A443RZI6"/>
<dbReference type="InterPro" id="IPR036028">
    <property type="entry name" value="SH3-like_dom_sf"/>
</dbReference>
<dbReference type="VEuPathDB" id="VectorBase:LDEU011359"/>
<evidence type="ECO:0000313" key="4">
    <source>
        <dbReference type="EMBL" id="RWS20681.1"/>
    </source>
</evidence>
<dbReference type="Proteomes" id="UP000288716">
    <property type="component" value="Unassembled WGS sequence"/>
</dbReference>
<dbReference type="InterPro" id="IPR001452">
    <property type="entry name" value="SH3_domain"/>
</dbReference>
<dbReference type="AlphaFoldDB" id="A0A443RZI6"/>
<keyword evidence="1 2" id="KW-0728">SH3 domain</keyword>
<gene>
    <name evidence="4" type="ORF">B4U80_00476</name>
</gene>
<evidence type="ECO:0000256" key="1">
    <source>
        <dbReference type="ARBA" id="ARBA00022443"/>
    </source>
</evidence>
<dbReference type="Pfam" id="PF00018">
    <property type="entry name" value="SH3_1"/>
    <property type="match status" value="2"/>
</dbReference>
<evidence type="ECO:0000259" key="3">
    <source>
        <dbReference type="PROSITE" id="PS50002"/>
    </source>
</evidence>
<protein>
    <submittedName>
        <fullName evidence="4">Dynamin-binding protein-like protein</fullName>
    </submittedName>
</protein>
<feature type="domain" description="SH3" evidence="3">
    <location>
        <begin position="66"/>
        <end position="115"/>
    </location>
</feature>
<keyword evidence="5" id="KW-1185">Reference proteome</keyword>
<proteinExistence type="predicted"/>
<comment type="caution">
    <text evidence="4">The sequence shown here is derived from an EMBL/GenBank/DDBJ whole genome shotgun (WGS) entry which is preliminary data.</text>
</comment>
<dbReference type="InterPro" id="IPR050384">
    <property type="entry name" value="Endophilin_SH3RF"/>
</dbReference>
<sequence>MSKTIVKITHDYAGQSSEELNVYRDDIVQVSKVIDRQWLYGHCNGYEGNFPSSCATEIEFQEQLSEGHEVFAVISDFHGEESNDLVLKRGDLVLGLQPLDANWWNGRVIGSQRVG</sequence>
<dbReference type="SUPFAM" id="SSF50044">
    <property type="entry name" value="SH3-domain"/>
    <property type="match status" value="2"/>
</dbReference>
<dbReference type="PANTHER" id="PTHR14167">
    <property type="entry name" value="SH3 DOMAIN-CONTAINING"/>
    <property type="match status" value="1"/>
</dbReference>